<dbReference type="CDD" id="cd00010">
    <property type="entry name" value="AAI_LTSS"/>
    <property type="match status" value="1"/>
</dbReference>
<sequence length="208" mass="21871">MMMKTACIILVAILVAFPAGSGQSSPPPAAGGCADSVISFSPCLPFISAPPNDLASQPSPQCCDIFNGAFDSDEAECLCYLVRHNSLLGFPLNLTKLLSLSDLCSETNSLASICSGSPTLPPLMATPRKPPSGSTNARRTPPPLLHPPPSTIIMPRPAPSTQNAAATKPSTSDHSNHPDDAFFWLLVFGILYFIIIHQNIAGMGLNQT</sequence>
<evidence type="ECO:0000256" key="2">
    <source>
        <dbReference type="SAM" id="Phobius"/>
    </source>
</evidence>
<dbReference type="EMBL" id="MNCJ02000322">
    <property type="protein sequence ID" value="KAF5797998.1"/>
    <property type="molecule type" value="Genomic_DNA"/>
</dbReference>
<evidence type="ECO:0000256" key="1">
    <source>
        <dbReference type="SAM" id="MobiDB-lite"/>
    </source>
</evidence>
<gene>
    <name evidence="6" type="ORF">HannXRQ_Chr05g0131941</name>
    <name evidence="5" type="ORF">HanXRQr2_Chr07g0287531</name>
</gene>
<feature type="region of interest" description="Disordered" evidence="1">
    <location>
        <begin position="121"/>
        <end position="175"/>
    </location>
</feature>
<evidence type="ECO:0000313" key="7">
    <source>
        <dbReference type="Proteomes" id="UP000215914"/>
    </source>
</evidence>
<evidence type="ECO:0000313" key="6">
    <source>
        <dbReference type="EMBL" id="OTG24011.1"/>
    </source>
</evidence>
<dbReference type="PROSITE" id="PS51257">
    <property type="entry name" value="PROKAR_LIPOPROTEIN"/>
    <property type="match status" value="1"/>
</dbReference>
<keyword evidence="7" id="KW-1185">Reference proteome</keyword>
<feature type="transmembrane region" description="Helical" evidence="2">
    <location>
        <begin position="181"/>
        <end position="200"/>
    </location>
</feature>
<feature type="compositionally biased region" description="Pro residues" evidence="1">
    <location>
        <begin position="140"/>
        <end position="150"/>
    </location>
</feature>
<evidence type="ECO:0000313" key="5">
    <source>
        <dbReference type="EMBL" id="KAF5797998.1"/>
    </source>
</evidence>
<dbReference type="Gene3D" id="1.10.110.10">
    <property type="entry name" value="Plant lipid-transfer and hydrophobic proteins"/>
    <property type="match status" value="1"/>
</dbReference>
<dbReference type="InterPro" id="IPR036312">
    <property type="entry name" value="Bifun_inhib/LTP/seed_sf"/>
</dbReference>
<reference evidence="6" key="2">
    <citation type="submission" date="2017-02" db="EMBL/GenBank/DDBJ databases">
        <title>Sunflower complete genome.</title>
        <authorList>
            <person name="Langlade N."/>
            <person name="Munos S."/>
        </authorList>
    </citation>
    <scope>NUCLEOTIDE SEQUENCE [LARGE SCALE GENOMIC DNA]</scope>
    <source>
        <tissue evidence="6">Leaves</tissue>
    </source>
</reference>
<keyword evidence="2" id="KW-1133">Transmembrane helix</keyword>
<dbReference type="InterPro" id="IPR053353">
    <property type="entry name" value="Plant_LTP_GPI-anchored"/>
</dbReference>
<reference evidence="5 7" key="1">
    <citation type="journal article" date="2017" name="Nature">
        <title>The sunflower genome provides insights into oil metabolism, flowering and Asterid evolution.</title>
        <authorList>
            <person name="Badouin H."/>
            <person name="Gouzy J."/>
            <person name="Grassa C.J."/>
            <person name="Murat F."/>
            <person name="Staton S.E."/>
            <person name="Cottret L."/>
            <person name="Lelandais-Briere C."/>
            <person name="Owens G.L."/>
            <person name="Carrere S."/>
            <person name="Mayjonade B."/>
            <person name="Legrand L."/>
            <person name="Gill N."/>
            <person name="Kane N.C."/>
            <person name="Bowers J.E."/>
            <person name="Hubner S."/>
            <person name="Bellec A."/>
            <person name="Berard A."/>
            <person name="Berges H."/>
            <person name="Blanchet N."/>
            <person name="Boniface M.C."/>
            <person name="Brunel D."/>
            <person name="Catrice O."/>
            <person name="Chaidir N."/>
            <person name="Claudel C."/>
            <person name="Donnadieu C."/>
            <person name="Faraut T."/>
            <person name="Fievet G."/>
            <person name="Helmstetter N."/>
            <person name="King M."/>
            <person name="Knapp S.J."/>
            <person name="Lai Z."/>
            <person name="Le Paslier M.C."/>
            <person name="Lippi Y."/>
            <person name="Lorenzon L."/>
            <person name="Mandel J.R."/>
            <person name="Marage G."/>
            <person name="Marchand G."/>
            <person name="Marquand E."/>
            <person name="Bret-Mestries E."/>
            <person name="Morien E."/>
            <person name="Nambeesan S."/>
            <person name="Nguyen T."/>
            <person name="Pegot-Espagnet P."/>
            <person name="Pouilly N."/>
            <person name="Raftis F."/>
            <person name="Sallet E."/>
            <person name="Schiex T."/>
            <person name="Thomas J."/>
            <person name="Vandecasteele C."/>
            <person name="Vares D."/>
            <person name="Vear F."/>
            <person name="Vautrin S."/>
            <person name="Crespi M."/>
            <person name="Mangin B."/>
            <person name="Burke J.M."/>
            <person name="Salse J."/>
            <person name="Munos S."/>
            <person name="Vincourt P."/>
            <person name="Rieseberg L.H."/>
            <person name="Langlade N.B."/>
        </authorList>
    </citation>
    <scope>NUCLEOTIDE SEQUENCE [LARGE SCALE GENOMIC DNA]</scope>
    <source>
        <strain evidence="7">cv. SF193</strain>
        <tissue evidence="5">Leaves</tissue>
    </source>
</reference>
<accession>A0A251UNW8</accession>
<dbReference type="Proteomes" id="UP000215914">
    <property type="component" value="Chromosome 5"/>
</dbReference>
<dbReference type="EMBL" id="CM007894">
    <property type="protein sequence ID" value="OTG24011.1"/>
    <property type="molecule type" value="Genomic_DNA"/>
</dbReference>
<dbReference type="PANTHER" id="PTHR35747">
    <property type="entry name" value="BIFUNCTIONAL INHIBITOR/LIPID-TRANSFER PROTEIN/SEED STORAGE 2S ALBUMIN SUPERFAMILY PROTEIN"/>
    <property type="match status" value="1"/>
</dbReference>
<name>A0A251UNW8_HELAN</name>
<dbReference type="InParanoid" id="A0A251UNW8"/>
<protein>
    <submittedName>
        <fullName evidence="5">Bifunctional inhibitor/plant lipid transfer protein/seed storage helical</fullName>
    </submittedName>
</protein>
<dbReference type="SUPFAM" id="SSF47699">
    <property type="entry name" value="Bifunctional inhibitor/lipid-transfer protein/seed storage 2S albumin"/>
    <property type="match status" value="1"/>
</dbReference>
<dbReference type="Pfam" id="PF14368">
    <property type="entry name" value="LTP_2"/>
    <property type="match status" value="1"/>
</dbReference>
<dbReference type="OrthoDB" id="786778at2759"/>
<dbReference type="OMA" id="IHQNIAG"/>
<dbReference type="Gramene" id="mRNA:HanXRQr2_Chr07g0287531">
    <property type="protein sequence ID" value="mRNA:HanXRQr2_Chr07g0287531"/>
    <property type="gene ID" value="HanXRQr2_Chr07g0287531"/>
</dbReference>
<dbReference type="InterPro" id="IPR016140">
    <property type="entry name" value="Bifunc_inhib/LTP/seed_store"/>
</dbReference>
<organism evidence="6 7">
    <name type="scientific">Helianthus annuus</name>
    <name type="common">Common sunflower</name>
    <dbReference type="NCBI Taxonomy" id="4232"/>
    <lineage>
        <taxon>Eukaryota</taxon>
        <taxon>Viridiplantae</taxon>
        <taxon>Streptophyta</taxon>
        <taxon>Embryophyta</taxon>
        <taxon>Tracheophyta</taxon>
        <taxon>Spermatophyta</taxon>
        <taxon>Magnoliopsida</taxon>
        <taxon>eudicotyledons</taxon>
        <taxon>Gunneridae</taxon>
        <taxon>Pentapetalae</taxon>
        <taxon>asterids</taxon>
        <taxon>campanulids</taxon>
        <taxon>Asterales</taxon>
        <taxon>Asteraceae</taxon>
        <taxon>Asteroideae</taxon>
        <taxon>Heliantheae alliance</taxon>
        <taxon>Heliantheae</taxon>
        <taxon>Helianthus</taxon>
    </lineage>
</organism>
<feature type="chain" id="PRO_5012874490" evidence="3">
    <location>
        <begin position="23"/>
        <end position="208"/>
    </location>
</feature>
<feature type="domain" description="Bifunctional inhibitor/plant lipid transfer protein/seed storage helical" evidence="4">
    <location>
        <begin position="17"/>
        <end position="114"/>
    </location>
</feature>
<keyword evidence="2" id="KW-0812">Transmembrane</keyword>
<keyword evidence="2" id="KW-0472">Membrane</keyword>
<keyword evidence="3" id="KW-0732">Signal</keyword>
<proteinExistence type="predicted"/>
<feature type="compositionally biased region" description="Polar residues" evidence="1">
    <location>
        <begin position="159"/>
        <end position="173"/>
    </location>
</feature>
<dbReference type="PANTHER" id="PTHR35747:SF2">
    <property type="entry name" value="NON-SPECIFIC LIPID TRANSFER PROTEIN GPI-ANCHORED 25"/>
    <property type="match status" value="1"/>
</dbReference>
<evidence type="ECO:0000259" key="4">
    <source>
        <dbReference type="Pfam" id="PF14368"/>
    </source>
</evidence>
<dbReference type="AlphaFoldDB" id="A0A251UNW8"/>
<feature type="signal peptide" evidence="3">
    <location>
        <begin position="1"/>
        <end position="22"/>
    </location>
</feature>
<reference evidence="5" key="3">
    <citation type="submission" date="2020-06" db="EMBL/GenBank/DDBJ databases">
        <title>Helianthus annuus Genome sequencing and assembly Release 2.</title>
        <authorList>
            <person name="Gouzy J."/>
            <person name="Langlade N."/>
            <person name="Munos S."/>
        </authorList>
    </citation>
    <scope>NUCLEOTIDE SEQUENCE</scope>
    <source>
        <tissue evidence="5">Leaves</tissue>
    </source>
</reference>
<evidence type="ECO:0000256" key="3">
    <source>
        <dbReference type="SAM" id="SignalP"/>
    </source>
</evidence>